<feature type="transmembrane region" description="Helical" evidence="1">
    <location>
        <begin position="12"/>
        <end position="29"/>
    </location>
</feature>
<comment type="caution">
    <text evidence="2">The sequence shown here is derived from an EMBL/GenBank/DDBJ whole genome shotgun (WGS) entry which is preliminary data.</text>
</comment>
<proteinExistence type="predicted"/>
<organism evidence="2 3">
    <name type="scientific">Saonia flava</name>
    <dbReference type="NCBI Taxonomy" id="523696"/>
    <lineage>
        <taxon>Bacteria</taxon>
        <taxon>Pseudomonadati</taxon>
        <taxon>Bacteroidota</taxon>
        <taxon>Flavobacteriia</taxon>
        <taxon>Flavobacteriales</taxon>
        <taxon>Flavobacteriaceae</taxon>
        <taxon>Saonia</taxon>
    </lineage>
</organism>
<protein>
    <submittedName>
        <fullName evidence="2">Uncharacterized protein</fullName>
    </submittedName>
</protein>
<keyword evidence="3" id="KW-1185">Reference proteome</keyword>
<gene>
    <name evidence="2" type="ORF">GGR42_000363</name>
</gene>
<keyword evidence="1" id="KW-1133">Transmembrane helix</keyword>
<dbReference type="RefSeq" id="WP_167960257.1">
    <property type="nucleotide sequence ID" value="NZ_JAATJJ010000001.1"/>
</dbReference>
<evidence type="ECO:0000313" key="2">
    <source>
        <dbReference type="EMBL" id="NJB69901.1"/>
    </source>
</evidence>
<dbReference type="AlphaFoldDB" id="A0A846QPA8"/>
<dbReference type="EMBL" id="JAATJJ010000001">
    <property type="protein sequence ID" value="NJB69901.1"/>
    <property type="molecule type" value="Genomic_DNA"/>
</dbReference>
<sequence length="59" mass="6561">MVTNNYDRFKTAIVVVVLFVIGTLPNIPFSSELKRLKIEAGTTHVKVSDTIPSEIIQSE</sequence>
<reference evidence="2 3" key="1">
    <citation type="submission" date="2020-03" db="EMBL/GenBank/DDBJ databases">
        <title>Genomic Encyclopedia of Type Strains, Phase IV (KMG-IV): sequencing the most valuable type-strain genomes for metagenomic binning, comparative biology and taxonomic classification.</title>
        <authorList>
            <person name="Goeker M."/>
        </authorList>
    </citation>
    <scope>NUCLEOTIDE SEQUENCE [LARGE SCALE GENOMIC DNA]</scope>
    <source>
        <strain evidence="2 3">DSM 29762</strain>
    </source>
</reference>
<keyword evidence="1" id="KW-0472">Membrane</keyword>
<accession>A0A846QPA8</accession>
<evidence type="ECO:0000256" key="1">
    <source>
        <dbReference type="SAM" id="Phobius"/>
    </source>
</evidence>
<keyword evidence="1" id="KW-0812">Transmembrane</keyword>
<evidence type="ECO:0000313" key="3">
    <source>
        <dbReference type="Proteomes" id="UP000590442"/>
    </source>
</evidence>
<name>A0A846QPA8_9FLAO</name>
<dbReference type="Proteomes" id="UP000590442">
    <property type="component" value="Unassembled WGS sequence"/>
</dbReference>